<reference evidence="1" key="1">
    <citation type="submission" date="2014-09" db="EMBL/GenBank/DDBJ databases">
        <authorList>
            <person name="Magalhaes I.L.F."/>
            <person name="Oliveira U."/>
            <person name="Santos F.R."/>
            <person name="Vidigal T.H.D.A."/>
            <person name="Brescovit A.D."/>
            <person name="Santos A.J."/>
        </authorList>
    </citation>
    <scope>NUCLEOTIDE SEQUENCE</scope>
    <source>
        <tissue evidence="1">Shoot tissue taken approximately 20 cm above the soil surface</tissue>
    </source>
</reference>
<dbReference type="EMBL" id="GBRH01165390">
    <property type="protein sequence ID" value="JAE32506.1"/>
    <property type="molecule type" value="Transcribed_RNA"/>
</dbReference>
<protein>
    <submittedName>
        <fullName evidence="1">Uncharacterized protein</fullName>
    </submittedName>
</protein>
<accession>A0A0A9HCE2</accession>
<evidence type="ECO:0000313" key="1">
    <source>
        <dbReference type="EMBL" id="JAE32506.1"/>
    </source>
</evidence>
<name>A0A0A9HCE2_ARUDO</name>
<sequence>MFAPGAPPSTVVIAVMAPVPPTVMNTSVSRVRWRAPADRWSATARRAAGKP</sequence>
<organism evidence="1">
    <name type="scientific">Arundo donax</name>
    <name type="common">Giant reed</name>
    <name type="synonym">Donax arundinaceus</name>
    <dbReference type="NCBI Taxonomy" id="35708"/>
    <lineage>
        <taxon>Eukaryota</taxon>
        <taxon>Viridiplantae</taxon>
        <taxon>Streptophyta</taxon>
        <taxon>Embryophyta</taxon>
        <taxon>Tracheophyta</taxon>
        <taxon>Spermatophyta</taxon>
        <taxon>Magnoliopsida</taxon>
        <taxon>Liliopsida</taxon>
        <taxon>Poales</taxon>
        <taxon>Poaceae</taxon>
        <taxon>PACMAD clade</taxon>
        <taxon>Arundinoideae</taxon>
        <taxon>Arundineae</taxon>
        <taxon>Arundo</taxon>
    </lineage>
</organism>
<dbReference type="AlphaFoldDB" id="A0A0A9HCE2"/>
<reference evidence="1" key="2">
    <citation type="journal article" date="2015" name="Data Brief">
        <title>Shoot transcriptome of the giant reed, Arundo donax.</title>
        <authorList>
            <person name="Barrero R.A."/>
            <person name="Guerrero F.D."/>
            <person name="Moolhuijzen P."/>
            <person name="Goolsby J.A."/>
            <person name="Tidwell J."/>
            <person name="Bellgard S.E."/>
            <person name="Bellgard M.I."/>
        </authorList>
    </citation>
    <scope>NUCLEOTIDE SEQUENCE</scope>
    <source>
        <tissue evidence="1">Shoot tissue taken approximately 20 cm above the soil surface</tissue>
    </source>
</reference>
<proteinExistence type="predicted"/>